<reference evidence="2" key="1">
    <citation type="journal article" date="2023" name="Front. Plant Sci.">
        <title>Chromosomal-level genome assembly of Melastoma candidum provides insights into trichome evolution.</title>
        <authorList>
            <person name="Zhong Y."/>
            <person name="Wu W."/>
            <person name="Sun C."/>
            <person name="Zou P."/>
            <person name="Liu Y."/>
            <person name="Dai S."/>
            <person name="Zhou R."/>
        </authorList>
    </citation>
    <scope>NUCLEOTIDE SEQUENCE [LARGE SCALE GENOMIC DNA]</scope>
</reference>
<protein>
    <submittedName>
        <fullName evidence="1">Uncharacterized protein</fullName>
    </submittedName>
</protein>
<sequence length="198" mass="22762">MPNQEKGSTRGFFHQTLRNFTKLLSGGYRKIPKPSTLRPFSCGSFRERGTKLPSKMDHFYRADWQLGFEPNSAMAEEESVKKRAQAEKDAKVAEKRERQGVGGSGRRATEELELARKMKEMEMADAGDMEQVLDIEEALHYYSRLKSPVYMEIVDRFFMDMYDDFSAPPSSRVRRVQHPAALSKCITGSRRRLGSIRL</sequence>
<dbReference type="Proteomes" id="UP001057402">
    <property type="component" value="Chromosome 2"/>
</dbReference>
<evidence type="ECO:0000313" key="2">
    <source>
        <dbReference type="Proteomes" id="UP001057402"/>
    </source>
</evidence>
<gene>
    <name evidence="1" type="ORF">MLD38_005245</name>
</gene>
<accession>A0ACB9SD38</accession>
<comment type="caution">
    <text evidence="1">The sequence shown here is derived from an EMBL/GenBank/DDBJ whole genome shotgun (WGS) entry which is preliminary data.</text>
</comment>
<evidence type="ECO:0000313" key="1">
    <source>
        <dbReference type="EMBL" id="KAI4387408.1"/>
    </source>
</evidence>
<dbReference type="EMBL" id="CM042881">
    <property type="protein sequence ID" value="KAI4387408.1"/>
    <property type="molecule type" value="Genomic_DNA"/>
</dbReference>
<keyword evidence="2" id="KW-1185">Reference proteome</keyword>
<name>A0ACB9SD38_9MYRT</name>
<proteinExistence type="predicted"/>
<organism evidence="1 2">
    <name type="scientific">Melastoma candidum</name>
    <dbReference type="NCBI Taxonomy" id="119954"/>
    <lineage>
        <taxon>Eukaryota</taxon>
        <taxon>Viridiplantae</taxon>
        <taxon>Streptophyta</taxon>
        <taxon>Embryophyta</taxon>
        <taxon>Tracheophyta</taxon>
        <taxon>Spermatophyta</taxon>
        <taxon>Magnoliopsida</taxon>
        <taxon>eudicotyledons</taxon>
        <taxon>Gunneridae</taxon>
        <taxon>Pentapetalae</taxon>
        <taxon>rosids</taxon>
        <taxon>malvids</taxon>
        <taxon>Myrtales</taxon>
        <taxon>Melastomataceae</taxon>
        <taxon>Melastomatoideae</taxon>
        <taxon>Melastomateae</taxon>
        <taxon>Melastoma</taxon>
    </lineage>
</organism>